<dbReference type="Gene3D" id="2.60.40.1120">
    <property type="entry name" value="Carboxypeptidase-like, regulatory domain"/>
    <property type="match status" value="1"/>
</dbReference>
<proteinExistence type="inferred from homology"/>
<feature type="chain" id="PRO_5006389082" evidence="12">
    <location>
        <begin position="19"/>
        <end position="756"/>
    </location>
</feature>
<dbReference type="Proteomes" id="UP000051643">
    <property type="component" value="Unassembled WGS sequence"/>
</dbReference>
<evidence type="ECO:0000256" key="6">
    <source>
        <dbReference type="ARBA" id="ARBA00023077"/>
    </source>
</evidence>
<dbReference type="Pfam" id="PF07715">
    <property type="entry name" value="Plug"/>
    <property type="match status" value="1"/>
</dbReference>
<dbReference type="InterPro" id="IPR012910">
    <property type="entry name" value="Plug_dom"/>
</dbReference>
<dbReference type="GO" id="GO:0044718">
    <property type="term" value="P:siderophore transmembrane transport"/>
    <property type="evidence" value="ECO:0007669"/>
    <property type="project" value="TreeGrafter"/>
</dbReference>
<dbReference type="PANTHER" id="PTHR30069:SF29">
    <property type="entry name" value="HEMOGLOBIN AND HEMOGLOBIN-HAPTOGLOBIN-BINDING PROTEIN 1-RELATED"/>
    <property type="match status" value="1"/>
</dbReference>
<keyword evidence="3 10" id="KW-1134">Transmembrane beta strand</keyword>
<dbReference type="PROSITE" id="PS52016">
    <property type="entry name" value="TONB_DEPENDENT_REC_3"/>
    <property type="match status" value="1"/>
</dbReference>
<keyword evidence="8 15" id="KW-0675">Receptor</keyword>
<keyword evidence="5 12" id="KW-0732">Signal</keyword>
<sequence>MKTLAIIFFTLTSFSGFAQQGKLSGEITSEGSTVAFANVYIKASNLGTTADKDGKFLLKNIPAGNHSIEISAIGFKKVNHEILIKEEQSKTLNVELKKSSEELNEVLIVDTQTGLTRRTPYNVSSIDMRGIETKGNPNGMMGSLREIPGVYGAEFGQGIVKPFIRGLGFSRVVTIYQGNKLENHQWGADHGLGINDLGIKKVEVIKGPASVLYGSGALGGVLLTQDDEFYKESTKLSGNIGTTFNSVSNGIRTYVSLGKSFENGIFIATDLAYENHADYKNGNGRLIGNSRFNTKTLRLHTGIEKENFQNKLSFSFNDQNLGIILDEEMQDSKSLATSRNDREMQLPFQEVKDYLLSYNQTTQHENFETSLHLSHHSNNRKEVEQDFGLVDLGLQQNHSFYNARITLPNGKIKHSLGTQGSFVKTQNIKNSQEFLIPDAEIFENGIYYLASLDIDSWFFQGALRYDYRNVTADASSEELMAEDFILPGNPENRKLTRTFNGFTGSIGATKKFNANNQLKFNFSTGFRAPDLAELFSNGPHPGTSRFEKGNDQFGREQSVQADLSYTYRNNRFESTFSAFGSRVNNSIYFTATDESLPNQNLEVWSYLQTDANLYGFEFEIKHTWLQQQRLETKFSGAIVRAEDLKNDRNLSFIPPDNFNLEVGYFGLKDRSLYAFSKLRLVSDQNRAGLNEETTAGYTLLNLGVSKKFNLGNDQLETGITVYNTLNKNYVDHMSILRAFNVSSPGRNFMLNLKYNF</sequence>
<keyword evidence="16" id="KW-1185">Reference proteome</keyword>
<dbReference type="Gene3D" id="2.170.130.10">
    <property type="entry name" value="TonB-dependent receptor, plug domain"/>
    <property type="match status" value="1"/>
</dbReference>
<organism evidence="15 16">
    <name type="scientific">Salegentibacter mishustinae</name>
    <dbReference type="NCBI Taxonomy" id="270918"/>
    <lineage>
        <taxon>Bacteria</taxon>
        <taxon>Pseudomonadati</taxon>
        <taxon>Bacteroidota</taxon>
        <taxon>Flavobacteriia</taxon>
        <taxon>Flavobacteriales</taxon>
        <taxon>Flavobacteriaceae</taxon>
        <taxon>Salegentibacter</taxon>
    </lineage>
</organism>
<name>A0A0Q9Z4I7_9FLAO</name>
<evidence type="ECO:0000256" key="7">
    <source>
        <dbReference type="ARBA" id="ARBA00023136"/>
    </source>
</evidence>
<dbReference type="GO" id="GO:0015344">
    <property type="term" value="F:siderophore uptake transmembrane transporter activity"/>
    <property type="evidence" value="ECO:0007669"/>
    <property type="project" value="TreeGrafter"/>
</dbReference>
<comment type="similarity">
    <text evidence="10 11">Belongs to the TonB-dependent receptor family.</text>
</comment>
<dbReference type="AlphaFoldDB" id="A0A0Q9Z4I7"/>
<dbReference type="Gene3D" id="2.40.170.20">
    <property type="entry name" value="TonB-dependent receptor, beta-barrel domain"/>
    <property type="match status" value="1"/>
</dbReference>
<dbReference type="InterPro" id="IPR008969">
    <property type="entry name" value="CarboxyPept-like_regulatory"/>
</dbReference>
<evidence type="ECO:0000259" key="14">
    <source>
        <dbReference type="Pfam" id="PF07715"/>
    </source>
</evidence>
<dbReference type="Pfam" id="PF00593">
    <property type="entry name" value="TonB_dep_Rec_b-barrel"/>
    <property type="match status" value="1"/>
</dbReference>
<keyword evidence="7 10" id="KW-0472">Membrane</keyword>
<protein>
    <submittedName>
        <fullName evidence="15">Outer membrane receptor protein</fullName>
    </submittedName>
</protein>
<evidence type="ECO:0000313" key="16">
    <source>
        <dbReference type="Proteomes" id="UP000051643"/>
    </source>
</evidence>
<keyword evidence="4 10" id="KW-0812">Transmembrane</keyword>
<keyword evidence="2 10" id="KW-0813">Transport</keyword>
<dbReference type="STRING" id="270918.APR42_08515"/>
<dbReference type="InterPro" id="IPR036942">
    <property type="entry name" value="Beta-barrel_TonB_sf"/>
</dbReference>
<dbReference type="RefSeq" id="WP_057482460.1">
    <property type="nucleotide sequence ID" value="NZ_BMWR01000004.1"/>
</dbReference>
<evidence type="ECO:0000256" key="2">
    <source>
        <dbReference type="ARBA" id="ARBA00022448"/>
    </source>
</evidence>
<evidence type="ECO:0000256" key="10">
    <source>
        <dbReference type="PROSITE-ProRule" id="PRU01360"/>
    </source>
</evidence>
<dbReference type="Pfam" id="PF13715">
    <property type="entry name" value="CarbopepD_reg_2"/>
    <property type="match status" value="1"/>
</dbReference>
<gene>
    <name evidence="15" type="ORF">APR42_08515</name>
</gene>
<evidence type="ECO:0000256" key="4">
    <source>
        <dbReference type="ARBA" id="ARBA00022692"/>
    </source>
</evidence>
<evidence type="ECO:0000256" key="5">
    <source>
        <dbReference type="ARBA" id="ARBA00022729"/>
    </source>
</evidence>
<dbReference type="PANTHER" id="PTHR30069">
    <property type="entry name" value="TONB-DEPENDENT OUTER MEMBRANE RECEPTOR"/>
    <property type="match status" value="1"/>
</dbReference>
<dbReference type="GO" id="GO:0009279">
    <property type="term" value="C:cell outer membrane"/>
    <property type="evidence" value="ECO:0007669"/>
    <property type="project" value="UniProtKB-SubCell"/>
</dbReference>
<comment type="subcellular location">
    <subcellularLocation>
        <location evidence="1 10">Cell outer membrane</location>
        <topology evidence="1 10">Multi-pass membrane protein</topology>
    </subcellularLocation>
</comment>
<evidence type="ECO:0000256" key="3">
    <source>
        <dbReference type="ARBA" id="ARBA00022452"/>
    </source>
</evidence>
<dbReference type="InterPro" id="IPR039426">
    <property type="entry name" value="TonB-dep_rcpt-like"/>
</dbReference>
<keyword evidence="9 10" id="KW-0998">Cell outer membrane</keyword>
<dbReference type="EMBL" id="LKTP01000034">
    <property type="protein sequence ID" value="KRG27787.1"/>
    <property type="molecule type" value="Genomic_DNA"/>
</dbReference>
<dbReference type="SUPFAM" id="SSF49464">
    <property type="entry name" value="Carboxypeptidase regulatory domain-like"/>
    <property type="match status" value="1"/>
</dbReference>
<evidence type="ECO:0000256" key="9">
    <source>
        <dbReference type="ARBA" id="ARBA00023237"/>
    </source>
</evidence>
<comment type="caution">
    <text evidence="15">The sequence shown here is derived from an EMBL/GenBank/DDBJ whole genome shotgun (WGS) entry which is preliminary data.</text>
</comment>
<feature type="domain" description="TonB-dependent receptor plug" evidence="14">
    <location>
        <begin position="117"/>
        <end position="221"/>
    </location>
</feature>
<dbReference type="OrthoDB" id="9795928at2"/>
<evidence type="ECO:0000313" key="15">
    <source>
        <dbReference type="EMBL" id="KRG27787.1"/>
    </source>
</evidence>
<evidence type="ECO:0000256" key="1">
    <source>
        <dbReference type="ARBA" id="ARBA00004571"/>
    </source>
</evidence>
<dbReference type="InterPro" id="IPR037066">
    <property type="entry name" value="Plug_dom_sf"/>
</dbReference>
<evidence type="ECO:0000256" key="11">
    <source>
        <dbReference type="RuleBase" id="RU003357"/>
    </source>
</evidence>
<dbReference type="SUPFAM" id="SSF56935">
    <property type="entry name" value="Porins"/>
    <property type="match status" value="1"/>
</dbReference>
<dbReference type="InterPro" id="IPR000531">
    <property type="entry name" value="Beta-barrel_TonB"/>
</dbReference>
<feature type="signal peptide" evidence="12">
    <location>
        <begin position="1"/>
        <end position="18"/>
    </location>
</feature>
<accession>A0A0Q9Z4I7</accession>
<evidence type="ECO:0000256" key="8">
    <source>
        <dbReference type="ARBA" id="ARBA00023170"/>
    </source>
</evidence>
<keyword evidence="6 11" id="KW-0798">TonB box</keyword>
<feature type="domain" description="TonB-dependent receptor-like beta-barrel" evidence="13">
    <location>
        <begin position="254"/>
        <end position="723"/>
    </location>
</feature>
<reference evidence="15" key="1">
    <citation type="submission" date="2015-10" db="EMBL/GenBank/DDBJ databases">
        <title>Draft genome sequence of Salegentibacter mishustinae KCTC 12263.</title>
        <authorList>
            <person name="Lin W."/>
            <person name="Zheng Q."/>
        </authorList>
    </citation>
    <scope>NUCLEOTIDE SEQUENCE [LARGE SCALE GENOMIC DNA]</scope>
    <source>
        <strain evidence="15">KCTC 12263</strain>
    </source>
</reference>
<evidence type="ECO:0000259" key="13">
    <source>
        <dbReference type="Pfam" id="PF00593"/>
    </source>
</evidence>
<evidence type="ECO:0000256" key="12">
    <source>
        <dbReference type="SAM" id="SignalP"/>
    </source>
</evidence>